<keyword evidence="1" id="KW-0474">Menaquinone biosynthesis</keyword>
<dbReference type="GO" id="GO:0016829">
    <property type="term" value="F:lyase activity"/>
    <property type="evidence" value="ECO:0007669"/>
    <property type="project" value="UniProtKB-KW"/>
</dbReference>
<dbReference type="Gene3D" id="3.40.190.10">
    <property type="entry name" value="Periplasmic binding protein-like II"/>
    <property type="match status" value="2"/>
</dbReference>
<evidence type="ECO:0000256" key="2">
    <source>
        <dbReference type="ARBA" id="ARBA00023239"/>
    </source>
</evidence>
<name>A0A381R777_9ZZZZ</name>
<dbReference type="InterPro" id="IPR030868">
    <property type="entry name" value="MqnA"/>
</dbReference>
<dbReference type="PANTHER" id="PTHR37690:SF1">
    <property type="entry name" value="CHORISMATE DEHYDRATASE"/>
    <property type="match status" value="1"/>
</dbReference>
<dbReference type="EMBL" id="UINC01001732">
    <property type="protein sequence ID" value="SUZ87606.1"/>
    <property type="molecule type" value="Genomic_DNA"/>
</dbReference>
<organism evidence="3">
    <name type="scientific">marine metagenome</name>
    <dbReference type="NCBI Taxonomy" id="408172"/>
    <lineage>
        <taxon>unclassified sequences</taxon>
        <taxon>metagenomes</taxon>
        <taxon>ecological metagenomes</taxon>
    </lineage>
</organism>
<dbReference type="InterPro" id="IPR003773">
    <property type="entry name" value="Menaquinone_biosynth"/>
</dbReference>
<reference evidence="3" key="1">
    <citation type="submission" date="2018-05" db="EMBL/GenBank/DDBJ databases">
        <authorList>
            <person name="Lanie J.A."/>
            <person name="Ng W.-L."/>
            <person name="Kazmierczak K.M."/>
            <person name="Andrzejewski T.M."/>
            <person name="Davidsen T.M."/>
            <person name="Wayne K.J."/>
            <person name="Tettelin H."/>
            <person name="Glass J.I."/>
            <person name="Rusch D."/>
            <person name="Podicherti R."/>
            <person name="Tsui H.-C.T."/>
            <person name="Winkler M.E."/>
        </authorList>
    </citation>
    <scope>NUCLEOTIDE SEQUENCE</scope>
</reference>
<dbReference type="PANTHER" id="PTHR37690">
    <property type="entry name" value="CHORISMATE DEHYDRATASE"/>
    <property type="match status" value="1"/>
</dbReference>
<accession>A0A381R777</accession>
<dbReference type="AlphaFoldDB" id="A0A381R777"/>
<evidence type="ECO:0008006" key="4">
    <source>
        <dbReference type="Google" id="ProtNLM"/>
    </source>
</evidence>
<evidence type="ECO:0000313" key="3">
    <source>
        <dbReference type="EMBL" id="SUZ87606.1"/>
    </source>
</evidence>
<dbReference type="Pfam" id="PF02621">
    <property type="entry name" value="VitK2_biosynth"/>
    <property type="match status" value="1"/>
</dbReference>
<dbReference type="GO" id="GO:0009234">
    <property type="term" value="P:menaquinone biosynthetic process"/>
    <property type="evidence" value="ECO:0007669"/>
    <property type="project" value="UniProtKB-KW"/>
</dbReference>
<keyword evidence="2" id="KW-0456">Lyase</keyword>
<protein>
    <recommendedName>
        <fullName evidence="4">Chorismate dehydratase</fullName>
    </recommendedName>
</protein>
<gene>
    <name evidence="3" type="ORF">METZ01_LOCUS40460</name>
</gene>
<dbReference type="SUPFAM" id="SSF53850">
    <property type="entry name" value="Periplasmic binding protein-like II"/>
    <property type="match status" value="1"/>
</dbReference>
<sequence>MRDETFRMVEMDPRALGQAAAQGEVDAGLMSIVDTFGNPQFEPLGDLGIALYGAAHSVLLFSSKPVQELNGATIGITGETSTSYPLLRLLLNGHFGVNPAAYARRPNDPKVSDDAILLIGDSALRRAARSGQEPGRRDYAAGMLELETSRSEEPYKYVLDLSAAWREWKGRPFVFARWMVRREVAREDRIMLLEALLSSFDANMRRLKEVATDNADRAGISTEAAYAYLMGFIYRFGDHGEEAIEIFRELLESTHWWETAPPVTLERENT</sequence>
<evidence type="ECO:0000256" key="1">
    <source>
        <dbReference type="ARBA" id="ARBA00022428"/>
    </source>
</evidence>
<proteinExistence type="predicted"/>